<gene>
    <name evidence="1" type="ORF">A9P98_12710</name>
</gene>
<evidence type="ECO:0000313" key="2">
    <source>
        <dbReference type="Proteomes" id="UP000093903"/>
    </source>
</evidence>
<proteinExistence type="predicted"/>
<dbReference type="AlphaFoldDB" id="A0A853MHE8"/>
<evidence type="ECO:0000313" key="1">
    <source>
        <dbReference type="EMBL" id="OBU77047.1"/>
    </source>
</evidence>
<comment type="caution">
    <text evidence="1">The sequence shown here is derived from an EMBL/GenBank/DDBJ whole genome shotgun (WGS) entry which is preliminary data.</text>
</comment>
<accession>A0A853MHE8</accession>
<organism evidence="1 2">
    <name type="scientific">Cylindrospermopsis raciborskii CS-505</name>
    <dbReference type="NCBI Taxonomy" id="533240"/>
    <lineage>
        <taxon>Bacteria</taxon>
        <taxon>Bacillati</taxon>
        <taxon>Cyanobacteriota</taxon>
        <taxon>Cyanophyceae</taxon>
        <taxon>Nostocales</taxon>
        <taxon>Aphanizomenonaceae</taxon>
        <taxon>Cylindrospermopsis</taxon>
    </lineage>
</organism>
<reference evidence="1 2" key="1">
    <citation type="submission" date="2016-05" db="EMBL/GenBank/DDBJ databases">
        <title>First complete genome of the cyanobacterium Cylindrospermopsis raciborskii CS505, containing a circular chromosome and a single extrachromosomal element.</title>
        <authorList>
            <person name="Fuentes J."/>
            <person name="Tamames J."/>
            <person name="Allen E."/>
            <person name="Plominski A."/>
            <person name="Vasquez M."/>
        </authorList>
    </citation>
    <scope>NUCLEOTIDE SEQUENCE [LARGE SCALE GENOMIC DNA]</scope>
    <source>
        <strain evidence="1 2">CS505</strain>
    </source>
</reference>
<dbReference type="Proteomes" id="UP000093903">
    <property type="component" value="Unassembled WGS sequence"/>
</dbReference>
<name>A0A853MHE8_9CYAN</name>
<protein>
    <submittedName>
        <fullName evidence="1">Uncharacterized protein</fullName>
    </submittedName>
</protein>
<sequence>MDTFLDGKAGNARLDFNLQGAFTRLLCCNQLQDSSQLQVTHSNFDYSQHITDFVDSNTADATAYMVIPPSIENTSCEAIVYPDRSPGDYLAGITTMQPIEDIFSLAVGQNSSIIKFTRSDNKLPSRIVTGLRLYQKGLVAECSLGVIHSKRPGKHFHWMLVSGLYETYVLFTAITEIYGELPSNLSLCLTLYGENSSESVQTNYGIELKSVGFITMF</sequence>
<dbReference type="EMBL" id="LYXA01000001">
    <property type="protein sequence ID" value="OBU77047.1"/>
    <property type="molecule type" value="Genomic_DNA"/>
</dbReference>